<dbReference type="AlphaFoldDB" id="A0A1S7S6X8"/>
<protein>
    <submittedName>
        <fullName evidence="2">Uncharacterized protein</fullName>
    </submittedName>
</protein>
<proteinExistence type="predicted"/>
<sequence length="82" mass="8890">MPAERREAAAVATRVPVEPRRAAAPVVWPEAGPAGGALVEWRAAALVRGQSAPAFRATYQRVRTAPSHRLRRHPTSMLSENP</sequence>
<evidence type="ECO:0000256" key="1">
    <source>
        <dbReference type="SAM" id="MobiDB-lite"/>
    </source>
</evidence>
<dbReference type="Proteomes" id="UP000191988">
    <property type="component" value="Unassembled WGS sequence"/>
</dbReference>
<organism evidence="2 3">
    <name type="scientific">Agrobacterium tomkonis CFBP 6623</name>
    <dbReference type="NCBI Taxonomy" id="1183432"/>
    <lineage>
        <taxon>Bacteria</taxon>
        <taxon>Pseudomonadati</taxon>
        <taxon>Pseudomonadota</taxon>
        <taxon>Alphaproteobacteria</taxon>
        <taxon>Hyphomicrobiales</taxon>
        <taxon>Rhizobiaceae</taxon>
        <taxon>Rhizobium/Agrobacterium group</taxon>
        <taxon>Agrobacterium</taxon>
        <taxon>Agrobacterium tumefaciens complex</taxon>
    </lineage>
</organism>
<gene>
    <name evidence="2" type="ORF">AGR3A_Lc80034</name>
</gene>
<accession>A0A1S7S6X8</accession>
<evidence type="ECO:0000313" key="3">
    <source>
        <dbReference type="Proteomes" id="UP000191988"/>
    </source>
</evidence>
<keyword evidence="3" id="KW-1185">Reference proteome</keyword>
<dbReference type="EMBL" id="FBWK01000063">
    <property type="protein sequence ID" value="CUX63577.1"/>
    <property type="molecule type" value="Genomic_DNA"/>
</dbReference>
<name>A0A1S7S6X8_9HYPH</name>
<evidence type="ECO:0000313" key="2">
    <source>
        <dbReference type="EMBL" id="CUX63577.1"/>
    </source>
</evidence>
<reference evidence="3" key="1">
    <citation type="submission" date="2016-01" db="EMBL/GenBank/DDBJ databases">
        <authorList>
            <person name="Regsiter A."/>
            <person name="william w."/>
        </authorList>
    </citation>
    <scope>NUCLEOTIDE SEQUENCE [LARGE SCALE GENOMIC DNA]</scope>
    <source>
        <strain evidence="3">CFBP 6623</strain>
    </source>
</reference>
<feature type="region of interest" description="Disordered" evidence="1">
    <location>
        <begin position="63"/>
        <end position="82"/>
    </location>
</feature>